<feature type="non-terminal residue" evidence="1">
    <location>
        <position position="126"/>
    </location>
</feature>
<sequence length="126" mass="14394">MSWAKAGRRIRIVDTWTLFRCPLSKLGELVGLEKLPMPAADAGAAAWNTYNRRDVEILLAAVTETIDFLVDEELGSYQDTVASLAWNAYRHRFMNLKPLVHRFADVLKLERQAYFGGRTEVLKHTE</sequence>
<organism evidence="1">
    <name type="scientific">marine sediment metagenome</name>
    <dbReference type="NCBI Taxonomy" id="412755"/>
    <lineage>
        <taxon>unclassified sequences</taxon>
        <taxon>metagenomes</taxon>
        <taxon>ecological metagenomes</taxon>
    </lineage>
</organism>
<name>A0A0F8Y324_9ZZZZ</name>
<accession>A0A0F8Y324</accession>
<proteinExistence type="predicted"/>
<reference evidence="1" key="1">
    <citation type="journal article" date="2015" name="Nature">
        <title>Complex archaea that bridge the gap between prokaryotes and eukaryotes.</title>
        <authorList>
            <person name="Spang A."/>
            <person name="Saw J.H."/>
            <person name="Jorgensen S.L."/>
            <person name="Zaremba-Niedzwiedzka K."/>
            <person name="Martijn J."/>
            <person name="Lind A.E."/>
            <person name="van Eijk R."/>
            <person name="Schleper C."/>
            <person name="Guy L."/>
            <person name="Ettema T.J."/>
        </authorList>
    </citation>
    <scope>NUCLEOTIDE SEQUENCE</scope>
</reference>
<protein>
    <submittedName>
        <fullName evidence="1">Uncharacterized protein</fullName>
    </submittedName>
</protein>
<dbReference type="AlphaFoldDB" id="A0A0F8Y324"/>
<evidence type="ECO:0000313" key="1">
    <source>
        <dbReference type="EMBL" id="KKK75817.1"/>
    </source>
</evidence>
<comment type="caution">
    <text evidence="1">The sequence shown here is derived from an EMBL/GenBank/DDBJ whole genome shotgun (WGS) entry which is preliminary data.</text>
</comment>
<dbReference type="EMBL" id="LAZR01055687">
    <property type="protein sequence ID" value="KKK75817.1"/>
    <property type="molecule type" value="Genomic_DNA"/>
</dbReference>
<gene>
    <name evidence="1" type="ORF">LCGC14_2869900</name>
</gene>